<accession>A0AAD2HNQ6</accession>
<comment type="caution">
    <text evidence="2">The sequence shown here is derived from an EMBL/GenBank/DDBJ whole genome shotgun (WGS) entry which is preliminary data.</text>
</comment>
<proteinExistence type="predicted"/>
<name>A0AAD2HNQ6_9AGAR</name>
<evidence type="ECO:0000313" key="2">
    <source>
        <dbReference type="EMBL" id="CAK5279202.1"/>
    </source>
</evidence>
<keyword evidence="1" id="KW-0732">Signal</keyword>
<organism evidence="2 3">
    <name type="scientific">Mycena citricolor</name>
    <dbReference type="NCBI Taxonomy" id="2018698"/>
    <lineage>
        <taxon>Eukaryota</taxon>
        <taxon>Fungi</taxon>
        <taxon>Dikarya</taxon>
        <taxon>Basidiomycota</taxon>
        <taxon>Agaricomycotina</taxon>
        <taxon>Agaricomycetes</taxon>
        <taxon>Agaricomycetidae</taxon>
        <taxon>Agaricales</taxon>
        <taxon>Marasmiineae</taxon>
        <taxon>Mycenaceae</taxon>
        <taxon>Mycena</taxon>
    </lineage>
</organism>
<dbReference type="AlphaFoldDB" id="A0AAD2HNQ6"/>
<sequence length="68" mass="7158">MRFTALFSVLAALVMLDVQAQTTPPDRSCLGHGDAVGCAEFCRSCCALFPNAAECESLSACKIDCQGL</sequence>
<reference evidence="2" key="1">
    <citation type="submission" date="2023-11" db="EMBL/GenBank/DDBJ databases">
        <authorList>
            <person name="De Vega J J."/>
            <person name="De Vega J J."/>
        </authorList>
    </citation>
    <scope>NUCLEOTIDE SEQUENCE</scope>
</reference>
<dbReference type="Proteomes" id="UP001295794">
    <property type="component" value="Unassembled WGS sequence"/>
</dbReference>
<evidence type="ECO:0000256" key="1">
    <source>
        <dbReference type="SAM" id="SignalP"/>
    </source>
</evidence>
<evidence type="ECO:0000313" key="3">
    <source>
        <dbReference type="Proteomes" id="UP001295794"/>
    </source>
</evidence>
<feature type="signal peptide" evidence="1">
    <location>
        <begin position="1"/>
        <end position="20"/>
    </location>
</feature>
<keyword evidence="3" id="KW-1185">Reference proteome</keyword>
<protein>
    <submittedName>
        <fullName evidence="2">Uncharacterized protein</fullName>
    </submittedName>
</protein>
<gene>
    <name evidence="2" type="ORF">MYCIT1_LOCUS29061</name>
</gene>
<dbReference type="EMBL" id="CAVNYO010000434">
    <property type="protein sequence ID" value="CAK5279202.1"/>
    <property type="molecule type" value="Genomic_DNA"/>
</dbReference>
<feature type="chain" id="PRO_5042161145" evidence="1">
    <location>
        <begin position="21"/>
        <end position="68"/>
    </location>
</feature>